<comment type="caution">
    <text evidence="12">The sequence shown here is derived from an EMBL/GenBank/DDBJ whole genome shotgun (WGS) entry which is preliminary data.</text>
</comment>
<reference evidence="12 13" key="1">
    <citation type="submission" date="2019-02" db="EMBL/GenBank/DDBJ databases">
        <title>Genomic Encyclopedia of Archaeal and Bacterial Type Strains, Phase II (KMG-II): from individual species to whole genera.</title>
        <authorList>
            <person name="Goeker M."/>
        </authorList>
    </citation>
    <scope>NUCLEOTIDE SEQUENCE [LARGE SCALE GENOMIC DNA]</scope>
    <source>
        <strain evidence="12 13">DSM 18101</strain>
    </source>
</reference>
<dbReference type="PIRSF" id="PIRSF000412">
    <property type="entry name" value="SHMT"/>
    <property type="match status" value="1"/>
</dbReference>
<dbReference type="HAMAP" id="MF_00051">
    <property type="entry name" value="SHMT"/>
    <property type="match status" value="1"/>
</dbReference>
<dbReference type="EC" id="2.1.2.1" evidence="9"/>
<feature type="domain" description="Serine hydroxymethyltransferase-like" evidence="11">
    <location>
        <begin position="11"/>
        <end position="385"/>
    </location>
</feature>
<sequence>MPIDQNAPLALADPEIAAQIENEVVRQHEGLEMIASENFVSRAVLEAAGTVFTNKYAEGYPGKRYYGGCEFADVVENIARDRARKLFGAEHANVQPHSGSQANAAAYMAIINPGDTVLGLDLAHGGHLTHGHKLNFSGKLYRIVGYQVRKDTETIDYDELEALALREKPKVIVGGGSAYPRIFDFPRMRAIADKVGAFLMVDMAHFAGLVAGGAHPSPVPHAHITTTTTHKTLRGPRAGLILCKQEHATAVDRSVFPGQQGGPLMHIVAAKGVAFKEALDPSFSTYAHQVVANAKVLAEALAGEGFRIISGGTDNHLMLVDVFQKGILGSEAENALGEAGITVNKNAIPYDTNPPMKPSGIRIGTPALTTRGMKEPEMRTIAGWIASALEHRNDPARLRAIRTEVAGLADQFPLYDWLRQPQPVA</sequence>
<dbReference type="InterPro" id="IPR039429">
    <property type="entry name" value="SHMT-like_dom"/>
</dbReference>
<dbReference type="InterPro" id="IPR015421">
    <property type="entry name" value="PyrdxlP-dep_Trfase_major"/>
</dbReference>
<dbReference type="AlphaFoldDB" id="A0A4V6MFV4"/>
<comment type="pathway">
    <text evidence="9">Amino-acid biosynthesis; glycine biosynthesis; glycine from L-serine: step 1/1.</text>
</comment>
<dbReference type="InterPro" id="IPR001085">
    <property type="entry name" value="Ser_HO-MeTrfase"/>
</dbReference>
<comment type="function">
    <text evidence="9">Catalyzes the reversible interconversion of serine and glycine with tetrahydrofolate (THF) serving as the one-carbon carrier. This reaction serves as the major source of one-carbon groups required for the biosynthesis of purines, thymidylate, methionine, and other important biomolecules. Also exhibits THF-independent aldolase activity toward beta-hydroxyamino acids, producing glycine and aldehydes, via a retro-aldol mechanism.</text>
</comment>
<evidence type="ECO:0000256" key="5">
    <source>
        <dbReference type="ARBA" id="ARBA00022490"/>
    </source>
</evidence>
<keyword evidence="6 9" id="KW-0554">One-carbon metabolism</keyword>
<gene>
    <name evidence="9" type="primary">glyA</name>
    <name evidence="12" type="ORF">BDD14_3383</name>
</gene>
<dbReference type="GO" id="GO:0019264">
    <property type="term" value="P:glycine biosynthetic process from serine"/>
    <property type="evidence" value="ECO:0007669"/>
    <property type="project" value="UniProtKB-UniRule"/>
</dbReference>
<dbReference type="Pfam" id="PF00464">
    <property type="entry name" value="SHMT"/>
    <property type="match status" value="1"/>
</dbReference>
<dbReference type="CDD" id="cd00378">
    <property type="entry name" value="SHMT"/>
    <property type="match status" value="1"/>
</dbReference>
<comment type="subunit">
    <text evidence="4 9">Homodimer.</text>
</comment>
<dbReference type="InterPro" id="IPR019798">
    <property type="entry name" value="Ser_HO-MeTrfase_PLP_BS"/>
</dbReference>
<dbReference type="EMBL" id="SHKW01000001">
    <property type="protein sequence ID" value="RZU41846.1"/>
    <property type="molecule type" value="Genomic_DNA"/>
</dbReference>
<organism evidence="12 13">
    <name type="scientific">Edaphobacter modestus</name>
    <dbReference type="NCBI Taxonomy" id="388466"/>
    <lineage>
        <taxon>Bacteria</taxon>
        <taxon>Pseudomonadati</taxon>
        <taxon>Acidobacteriota</taxon>
        <taxon>Terriglobia</taxon>
        <taxon>Terriglobales</taxon>
        <taxon>Acidobacteriaceae</taxon>
        <taxon>Edaphobacter</taxon>
    </lineage>
</organism>
<keyword evidence="8 9" id="KW-0663">Pyridoxal phosphate</keyword>
<dbReference type="InterPro" id="IPR049943">
    <property type="entry name" value="Ser_HO-MeTrfase-like"/>
</dbReference>
<dbReference type="Gene3D" id="3.90.1150.10">
    <property type="entry name" value="Aspartate Aminotransferase, domain 1"/>
    <property type="match status" value="1"/>
</dbReference>
<evidence type="ECO:0000256" key="8">
    <source>
        <dbReference type="ARBA" id="ARBA00022898"/>
    </source>
</evidence>
<dbReference type="FunFam" id="3.40.640.10:FF:000001">
    <property type="entry name" value="Serine hydroxymethyltransferase"/>
    <property type="match status" value="1"/>
</dbReference>
<dbReference type="InterPro" id="IPR015424">
    <property type="entry name" value="PyrdxlP-dep_Trfase"/>
</dbReference>
<name>A0A4V6MFV4_9BACT</name>
<evidence type="ECO:0000256" key="2">
    <source>
        <dbReference type="ARBA" id="ARBA00004496"/>
    </source>
</evidence>
<dbReference type="PANTHER" id="PTHR11680:SF35">
    <property type="entry name" value="SERINE HYDROXYMETHYLTRANSFERASE 1"/>
    <property type="match status" value="1"/>
</dbReference>
<keyword evidence="9" id="KW-0028">Amino-acid biosynthesis</keyword>
<dbReference type="PROSITE" id="PS00096">
    <property type="entry name" value="SHMT"/>
    <property type="match status" value="1"/>
</dbReference>
<dbReference type="GO" id="GO:0005829">
    <property type="term" value="C:cytosol"/>
    <property type="evidence" value="ECO:0007669"/>
    <property type="project" value="TreeGrafter"/>
</dbReference>
<protein>
    <recommendedName>
        <fullName evidence="9">Serine hydroxymethyltransferase</fullName>
        <shortName evidence="9">SHMT</shortName>
        <shortName evidence="9">Serine methylase</shortName>
        <ecNumber evidence="9">2.1.2.1</ecNumber>
    </recommendedName>
</protein>
<dbReference type="Gene3D" id="3.40.640.10">
    <property type="entry name" value="Type I PLP-dependent aspartate aminotransferase-like (Major domain)"/>
    <property type="match status" value="1"/>
</dbReference>
<dbReference type="UniPathway" id="UPA00193"/>
<dbReference type="GO" id="GO:0035999">
    <property type="term" value="P:tetrahydrofolate interconversion"/>
    <property type="evidence" value="ECO:0007669"/>
    <property type="project" value="UniProtKB-UniRule"/>
</dbReference>
<dbReference type="GO" id="GO:0030170">
    <property type="term" value="F:pyridoxal phosphate binding"/>
    <property type="evidence" value="ECO:0007669"/>
    <property type="project" value="UniProtKB-UniRule"/>
</dbReference>
<dbReference type="NCBIfam" id="NF000586">
    <property type="entry name" value="PRK00011.1"/>
    <property type="match status" value="1"/>
</dbReference>
<evidence type="ECO:0000256" key="6">
    <source>
        <dbReference type="ARBA" id="ARBA00022563"/>
    </source>
</evidence>
<keyword evidence="13" id="KW-1185">Reference proteome</keyword>
<evidence type="ECO:0000259" key="11">
    <source>
        <dbReference type="Pfam" id="PF00464"/>
    </source>
</evidence>
<evidence type="ECO:0000256" key="7">
    <source>
        <dbReference type="ARBA" id="ARBA00022679"/>
    </source>
</evidence>
<dbReference type="OrthoDB" id="9803846at2"/>
<keyword evidence="12" id="KW-0489">Methyltransferase</keyword>
<feature type="binding site" evidence="9">
    <location>
        <position position="122"/>
    </location>
    <ligand>
        <name>(6S)-5,6,7,8-tetrahydrofolate</name>
        <dbReference type="ChEBI" id="CHEBI:57453"/>
    </ligand>
</feature>
<comment type="pathway">
    <text evidence="9">One-carbon metabolism; tetrahydrofolate interconversion.</text>
</comment>
<dbReference type="RefSeq" id="WP_130419693.1">
    <property type="nucleotide sequence ID" value="NZ_SHKW01000001.1"/>
</dbReference>
<feature type="binding site" evidence="9">
    <location>
        <begin position="126"/>
        <end position="128"/>
    </location>
    <ligand>
        <name>(6S)-5,6,7,8-tetrahydrofolate</name>
        <dbReference type="ChEBI" id="CHEBI:57453"/>
    </ligand>
</feature>
<proteinExistence type="inferred from homology"/>
<dbReference type="Proteomes" id="UP000292958">
    <property type="component" value="Unassembled WGS sequence"/>
</dbReference>
<dbReference type="GO" id="GO:0032259">
    <property type="term" value="P:methylation"/>
    <property type="evidence" value="ECO:0007669"/>
    <property type="project" value="UniProtKB-KW"/>
</dbReference>
<accession>A0A4V6MFV4</accession>
<feature type="site" description="Plays an important role in substrate specificity" evidence="9">
    <location>
        <position position="230"/>
    </location>
</feature>
<comment type="cofactor">
    <cofactor evidence="1 9 10">
        <name>pyridoxal 5'-phosphate</name>
        <dbReference type="ChEBI" id="CHEBI:597326"/>
    </cofactor>
</comment>
<evidence type="ECO:0000256" key="9">
    <source>
        <dbReference type="HAMAP-Rule" id="MF_00051"/>
    </source>
</evidence>
<comment type="subcellular location">
    <subcellularLocation>
        <location evidence="2 9">Cytoplasm</location>
    </subcellularLocation>
</comment>
<comment type="similarity">
    <text evidence="3 9">Belongs to the SHMT family.</text>
</comment>
<keyword evidence="5 9" id="KW-0963">Cytoplasm</keyword>
<dbReference type="UniPathway" id="UPA00288">
    <property type="reaction ID" value="UER01023"/>
</dbReference>
<feature type="modified residue" description="N6-(pyridoxal phosphate)lysine" evidence="9 10">
    <location>
        <position position="231"/>
    </location>
</feature>
<evidence type="ECO:0000256" key="4">
    <source>
        <dbReference type="ARBA" id="ARBA00011738"/>
    </source>
</evidence>
<evidence type="ECO:0000256" key="3">
    <source>
        <dbReference type="ARBA" id="ARBA00006376"/>
    </source>
</evidence>
<comment type="caution">
    <text evidence="9">Lacks conserved residue(s) required for the propagation of feature annotation.</text>
</comment>
<comment type="catalytic activity">
    <reaction evidence="9">
        <text>(6R)-5,10-methylene-5,6,7,8-tetrahydrofolate + glycine + H2O = (6S)-5,6,7,8-tetrahydrofolate + L-serine</text>
        <dbReference type="Rhea" id="RHEA:15481"/>
        <dbReference type="ChEBI" id="CHEBI:15377"/>
        <dbReference type="ChEBI" id="CHEBI:15636"/>
        <dbReference type="ChEBI" id="CHEBI:33384"/>
        <dbReference type="ChEBI" id="CHEBI:57305"/>
        <dbReference type="ChEBI" id="CHEBI:57453"/>
        <dbReference type="EC" id="2.1.2.1"/>
    </reaction>
</comment>
<evidence type="ECO:0000256" key="10">
    <source>
        <dbReference type="PIRSR" id="PIRSR000412-50"/>
    </source>
</evidence>
<evidence type="ECO:0000313" key="12">
    <source>
        <dbReference type="EMBL" id="RZU41846.1"/>
    </source>
</evidence>
<evidence type="ECO:0000256" key="1">
    <source>
        <dbReference type="ARBA" id="ARBA00001933"/>
    </source>
</evidence>
<dbReference type="PANTHER" id="PTHR11680">
    <property type="entry name" value="SERINE HYDROXYMETHYLTRANSFERASE"/>
    <property type="match status" value="1"/>
</dbReference>
<dbReference type="GO" id="GO:0008168">
    <property type="term" value="F:methyltransferase activity"/>
    <property type="evidence" value="ECO:0007669"/>
    <property type="project" value="UniProtKB-KW"/>
</dbReference>
<evidence type="ECO:0000313" key="13">
    <source>
        <dbReference type="Proteomes" id="UP000292958"/>
    </source>
</evidence>
<dbReference type="SUPFAM" id="SSF53383">
    <property type="entry name" value="PLP-dependent transferases"/>
    <property type="match status" value="1"/>
</dbReference>
<dbReference type="InterPro" id="IPR015422">
    <property type="entry name" value="PyrdxlP-dep_Trfase_small"/>
</dbReference>
<keyword evidence="7 9" id="KW-0808">Transferase</keyword>
<dbReference type="GO" id="GO:0004372">
    <property type="term" value="F:glycine hydroxymethyltransferase activity"/>
    <property type="evidence" value="ECO:0007669"/>
    <property type="project" value="UniProtKB-UniRule"/>
</dbReference>